<name>A0A0A8H315_9BACT</name>
<evidence type="ECO:0000256" key="4">
    <source>
        <dbReference type="PIRSR" id="PIRSR603782-2"/>
    </source>
</evidence>
<dbReference type="PANTHER" id="PTHR12151:SF25">
    <property type="entry name" value="LINALOOL DEHYDRATASE_ISOMERASE DOMAIN-CONTAINING PROTEIN"/>
    <property type="match status" value="1"/>
</dbReference>
<dbReference type="Proteomes" id="UP000031163">
    <property type="component" value="Chromosome"/>
</dbReference>
<evidence type="ECO:0000259" key="6">
    <source>
        <dbReference type="PROSITE" id="PS51352"/>
    </source>
</evidence>
<dbReference type="PROSITE" id="PS51352">
    <property type="entry name" value="THIOREDOXIN_2"/>
    <property type="match status" value="1"/>
</dbReference>
<comment type="similarity">
    <text evidence="1">Belongs to the SCO1/2 family.</text>
</comment>
<dbReference type="GeneID" id="74431886"/>
<evidence type="ECO:0000313" key="7">
    <source>
        <dbReference type="EMBL" id="AJC88060.1"/>
    </source>
</evidence>
<dbReference type="KEGG" id="cis:CINS_1098"/>
<feature type="binding site" evidence="3">
    <location>
        <position position="150"/>
    </location>
    <ligand>
        <name>Cu cation</name>
        <dbReference type="ChEBI" id="CHEBI:23378"/>
    </ligand>
</feature>
<dbReference type="Gene3D" id="3.40.30.10">
    <property type="entry name" value="Glutaredoxin"/>
    <property type="match status" value="1"/>
</dbReference>
<feature type="binding site" evidence="3">
    <location>
        <position position="59"/>
    </location>
    <ligand>
        <name>Cu cation</name>
        <dbReference type="ChEBI" id="CHEBI:23378"/>
    </ligand>
</feature>
<feature type="transmembrane region" description="Helical" evidence="5">
    <location>
        <begin position="6"/>
        <end position="24"/>
    </location>
</feature>
<keyword evidence="5" id="KW-0812">Transmembrane</keyword>
<keyword evidence="5" id="KW-0472">Membrane</keyword>
<feature type="binding site" evidence="3">
    <location>
        <position position="63"/>
    </location>
    <ligand>
        <name>Cu cation</name>
        <dbReference type="ChEBI" id="CHEBI:23378"/>
    </ligand>
</feature>
<dbReference type="SUPFAM" id="SSF52833">
    <property type="entry name" value="Thioredoxin-like"/>
    <property type="match status" value="1"/>
</dbReference>
<evidence type="ECO:0000256" key="5">
    <source>
        <dbReference type="SAM" id="Phobius"/>
    </source>
</evidence>
<evidence type="ECO:0000256" key="1">
    <source>
        <dbReference type="ARBA" id="ARBA00010996"/>
    </source>
</evidence>
<dbReference type="STRING" id="1031564.CINS_1098"/>
<reference evidence="7 8" key="1">
    <citation type="journal article" date="2014" name="Genome Biol. Evol.">
        <title>Comparative Genomics of the Campylobacter lari Group.</title>
        <authorList>
            <person name="Miller W.G."/>
            <person name="Yee E."/>
            <person name="Chapman M.H."/>
            <person name="Smith T.P."/>
            <person name="Bono J.L."/>
            <person name="Huynh S."/>
            <person name="Parker C.T."/>
            <person name="Vandamme P."/>
            <person name="Luong K."/>
            <person name="Korlach J."/>
        </authorList>
    </citation>
    <scope>NUCLEOTIDE SEQUENCE [LARGE SCALE GENOMIC DNA]</scope>
    <source>
        <strain evidence="7 8">NCTC 12927</strain>
    </source>
</reference>
<dbReference type="GO" id="GO:0046872">
    <property type="term" value="F:metal ion binding"/>
    <property type="evidence" value="ECO:0007669"/>
    <property type="project" value="UniProtKB-KW"/>
</dbReference>
<feature type="disulfide bond" description="Redox-active" evidence="4">
    <location>
        <begin position="59"/>
        <end position="63"/>
    </location>
</feature>
<dbReference type="EMBL" id="CP007770">
    <property type="protein sequence ID" value="AJC88060.1"/>
    <property type="molecule type" value="Genomic_DNA"/>
</dbReference>
<evidence type="ECO:0000313" key="8">
    <source>
        <dbReference type="Proteomes" id="UP000031163"/>
    </source>
</evidence>
<dbReference type="RefSeq" id="WP_039650535.1">
    <property type="nucleotide sequence ID" value="NZ_CP007770.1"/>
</dbReference>
<dbReference type="HOGENOM" id="CLU_050131_3_3_7"/>
<evidence type="ECO:0000256" key="3">
    <source>
        <dbReference type="PIRSR" id="PIRSR603782-1"/>
    </source>
</evidence>
<dbReference type="InterPro" id="IPR013766">
    <property type="entry name" value="Thioredoxin_domain"/>
</dbReference>
<dbReference type="InterPro" id="IPR036249">
    <property type="entry name" value="Thioredoxin-like_sf"/>
</dbReference>
<keyword evidence="2 3" id="KW-0186">Copper</keyword>
<proteinExistence type="inferred from homology"/>
<accession>A0A0A8H315</accession>
<dbReference type="PANTHER" id="PTHR12151">
    <property type="entry name" value="ELECTRON TRANSPORT PROTIN SCO1/SENC FAMILY MEMBER"/>
    <property type="match status" value="1"/>
</dbReference>
<organism evidence="7 8">
    <name type="scientific">Campylobacter insulaenigrae NCTC 12927</name>
    <dbReference type="NCBI Taxonomy" id="1031564"/>
    <lineage>
        <taxon>Bacteria</taxon>
        <taxon>Pseudomonadati</taxon>
        <taxon>Campylobacterota</taxon>
        <taxon>Epsilonproteobacteria</taxon>
        <taxon>Campylobacterales</taxon>
        <taxon>Campylobacteraceae</taxon>
        <taxon>Campylobacter</taxon>
    </lineage>
</organism>
<evidence type="ECO:0000256" key="2">
    <source>
        <dbReference type="ARBA" id="ARBA00023008"/>
    </source>
</evidence>
<keyword evidence="4" id="KW-1015">Disulfide bond</keyword>
<feature type="domain" description="Thioredoxin" evidence="6">
    <location>
        <begin position="22"/>
        <end position="185"/>
    </location>
</feature>
<keyword evidence="3" id="KW-0479">Metal-binding</keyword>
<dbReference type="InterPro" id="IPR003782">
    <property type="entry name" value="SCO1/SenC"/>
</dbReference>
<protein>
    <submittedName>
        <fullName evidence="7">Cytochrome oxidase biogenesis protein, Sco1/SenC/PrrC family</fullName>
    </submittedName>
</protein>
<dbReference type="AlphaFoldDB" id="A0A0A8H315"/>
<sequence>MKKFSFVLVCIVAIGFIFISMEYFKNNKYDFSLNSEKGMLSLKDFAGKKLVIYFGYTYCPDICPTELALIGKILKKLDIKNQTHLLFISLDPSRDNNLTQSNQWVQYFYPNSTALIAQDEKTLKQITQNYGVIYQKIPLKDSAMKYSIAHSGEFYLIDEKGKFFKTINDISYENFYNEIKQFLDN</sequence>
<gene>
    <name evidence="7" type="ORF">CINS_1098</name>
</gene>
<dbReference type="Pfam" id="PF02630">
    <property type="entry name" value="SCO1-SenC"/>
    <property type="match status" value="1"/>
</dbReference>
<dbReference type="CDD" id="cd02968">
    <property type="entry name" value="SCO"/>
    <property type="match status" value="1"/>
</dbReference>
<keyword evidence="5" id="KW-1133">Transmembrane helix</keyword>